<evidence type="ECO:0000256" key="3">
    <source>
        <dbReference type="PROSITE-ProRule" id="PRU00023"/>
    </source>
</evidence>
<dbReference type="PROSITE" id="PS50088">
    <property type="entry name" value="ANK_REPEAT"/>
    <property type="match status" value="3"/>
</dbReference>
<feature type="repeat" description="ANK" evidence="3">
    <location>
        <begin position="354"/>
        <end position="394"/>
    </location>
</feature>
<feature type="repeat" description="ANK" evidence="3">
    <location>
        <begin position="434"/>
        <end position="467"/>
    </location>
</feature>
<evidence type="ECO:0000313" key="6">
    <source>
        <dbReference type="Proteomes" id="UP000215305"/>
    </source>
</evidence>
<dbReference type="PANTHER" id="PTHR24161">
    <property type="entry name" value="ANK_REP_REGION DOMAIN-CONTAINING PROTEIN-RELATED"/>
    <property type="match status" value="1"/>
</dbReference>
<keyword evidence="6" id="KW-1185">Reference proteome</keyword>
<gene>
    <name evidence="5" type="ORF">CDV56_100527</name>
</gene>
<dbReference type="EMBL" id="NKHU02000311">
    <property type="protein sequence ID" value="RHZ44856.1"/>
    <property type="molecule type" value="Genomic_DNA"/>
</dbReference>
<dbReference type="InterPro" id="IPR036770">
    <property type="entry name" value="Ankyrin_rpt-contain_sf"/>
</dbReference>
<name>A0A397G665_ASPTH</name>
<sequence length="569" mass="62769">MAESNSPISDQSDLSDPPESPSQIIGRRRNRLVNIIKQNDLPQLRQFIASCSPEAVIAPGTPYLEDTLFHAASYGSPEALRILLEVYTAAPEVVKRFNPKFCLLLDACGAANIDVVRFILDSHDSPKNRLPLGTVDLHQRDDSGDTPILMAAGSLMYLDKDAEEVEYEGLNCTEWVRDRIARGHQLIHLLLDRGCSATDVVPPLPNDLSPWGSQVQDSVLGLAVSRADGPLVQRLINSGADIYLKHQHFHHARVPFQLRTTKDHAYDVTTLHLASFFYNPDAVKLLLDHQLSKNNTNPDLASSRDSDGRLPLHWAASGPGGFNCRLLDKQLRITETLRLLLDHDSTGINLVDNTGSTPLHYAAISHAMCGCSQHAELAIRTLLEYGADPRIPDGSGRTILHLLGYNSHQGDPITTTLLDLILSHGANINHAENNGKMALHVFAQNLRQVSPAKFLIEHGADFRARNTLRETPFHAAARGFLNDHVRRDGRDEEVTTANKIRLQDEMMRALQEAAGEDSAMLMSQPNAEGKTPQDLLEETRNRWQGREQPIPGPGRGRGRGRGRGQPVGA</sequence>
<feature type="region of interest" description="Disordered" evidence="4">
    <location>
        <begin position="521"/>
        <end position="569"/>
    </location>
</feature>
<feature type="repeat" description="ANK" evidence="3">
    <location>
        <begin position="395"/>
        <end position="433"/>
    </location>
</feature>
<reference evidence="5" key="1">
    <citation type="submission" date="2018-08" db="EMBL/GenBank/DDBJ databases">
        <title>Draft genome sequence of azole-resistant Aspergillus thermomutatus (Neosartorya pseudofischeri) strain HMR AF 39, isolated from a human nasal aspirate.</title>
        <authorList>
            <person name="Parent-Michaud M."/>
            <person name="Dufresne P.J."/>
            <person name="Fournier E."/>
            <person name="Martineau C."/>
            <person name="Moreira S."/>
            <person name="Perkins V."/>
            <person name="De Repentigny L."/>
            <person name="Dufresne S.F."/>
        </authorList>
    </citation>
    <scope>NUCLEOTIDE SEQUENCE [LARGE SCALE GENOMIC DNA]</scope>
    <source>
        <strain evidence="5">HMR AF 39</strain>
    </source>
</reference>
<dbReference type="GO" id="GO:0019706">
    <property type="term" value="F:protein-cysteine S-palmitoyltransferase activity"/>
    <property type="evidence" value="ECO:0007669"/>
    <property type="project" value="UniProtKB-EC"/>
</dbReference>
<evidence type="ECO:0000256" key="2">
    <source>
        <dbReference type="ARBA" id="ARBA00023043"/>
    </source>
</evidence>
<dbReference type="Gene3D" id="1.25.40.20">
    <property type="entry name" value="Ankyrin repeat-containing domain"/>
    <property type="match status" value="1"/>
</dbReference>
<evidence type="ECO:0000313" key="5">
    <source>
        <dbReference type="EMBL" id="RHZ44856.1"/>
    </source>
</evidence>
<dbReference type="VEuPathDB" id="FungiDB:CDV56_100527"/>
<protein>
    <submittedName>
        <fullName evidence="5">Uncharacterized protein</fullName>
    </submittedName>
</protein>
<evidence type="ECO:0000256" key="1">
    <source>
        <dbReference type="ARBA" id="ARBA00022737"/>
    </source>
</evidence>
<accession>A0A397G665</accession>
<dbReference type="STRING" id="41047.A0A397G665"/>
<proteinExistence type="predicted"/>
<dbReference type="GeneID" id="38122501"/>
<keyword evidence="2 3" id="KW-0040">ANK repeat</keyword>
<dbReference type="AlphaFoldDB" id="A0A397G665"/>
<dbReference type="SUPFAM" id="SSF48403">
    <property type="entry name" value="Ankyrin repeat"/>
    <property type="match status" value="1"/>
</dbReference>
<dbReference type="InterPro" id="IPR002110">
    <property type="entry name" value="Ankyrin_rpt"/>
</dbReference>
<feature type="region of interest" description="Disordered" evidence="4">
    <location>
        <begin position="1"/>
        <end position="24"/>
    </location>
</feature>
<dbReference type="RefSeq" id="XP_026610495.1">
    <property type="nucleotide sequence ID" value="XM_026754146.1"/>
</dbReference>
<dbReference type="Pfam" id="PF00023">
    <property type="entry name" value="Ank"/>
    <property type="match status" value="1"/>
</dbReference>
<dbReference type="Proteomes" id="UP000215305">
    <property type="component" value="Unassembled WGS sequence"/>
</dbReference>
<organism evidence="5 6">
    <name type="scientific">Aspergillus thermomutatus</name>
    <name type="common">Neosartorya pseudofischeri</name>
    <dbReference type="NCBI Taxonomy" id="41047"/>
    <lineage>
        <taxon>Eukaryota</taxon>
        <taxon>Fungi</taxon>
        <taxon>Dikarya</taxon>
        <taxon>Ascomycota</taxon>
        <taxon>Pezizomycotina</taxon>
        <taxon>Eurotiomycetes</taxon>
        <taxon>Eurotiomycetidae</taxon>
        <taxon>Eurotiales</taxon>
        <taxon>Aspergillaceae</taxon>
        <taxon>Aspergillus</taxon>
        <taxon>Aspergillus subgen. Fumigati</taxon>
    </lineage>
</organism>
<feature type="compositionally biased region" description="Polar residues" evidence="4">
    <location>
        <begin position="1"/>
        <end position="14"/>
    </location>
</feature>
<evidence type="ECO:0000256" key="4">
    <source>
        <dbReference type="SAM" id="MobiDB-lite"/>
    </source>
</evidence>
<dbReference type="PANTHER" id="PTHR24161:SF124">
    <property type="entry name" value="TRANSIENT RECEPTOR POTENTIAL CHANNEL PYREXIA"/>
    <property type="match status" value="1"/>
</dbReference>
<dbReference type="Pfam" id="PF12796">
    <property type="entry name" value="Ank_2"/>
    <property type="match status" value="1"/>
</dbReference>
<dbReference type="OrthoDB" id="823504at2759"/>
<comment type="caution">
    <text evidence="5">The sequence shown here is derived from an EMBL/GenBank/DDBJ whole genome shotgun (WGS) entry which is preliminary data.</text>
</comment>
<keyword evidence="1" id="KW-0677">Repeat</keyword>
<dbReference type="SMART" id="SM00248">
    <property type="entry name" value="ANK"/>
    <property type="match status" value="7"/>
</dbReference>